<feature type="compositionally biased region" description="Basic residues" evidence="1">
    <location>
        <begin position="95"/>
        <end position="104"/>
    </location>
</feature>
<dbReference type="InterPro" id="IPR017956">
    <property type="entry name" value="AT_hook_DNA-bd_motif"/>
</dbReference>
<protein>
    <submittedName>
        <fullName evidence="2">Uncharacterized protein</fullName>
    </submittedName>
</protein>
<feature type="region of interest" description="Disordered" evidence="1">
    <location>
        <begin position="1"/>
        <end position="145"/>
    </location>
</feature>
<dbReference type="PRINTS" id="PR00929">
    <property type="entry name" value="ATHOOK"/>
</dbReference>
<evidence type="ECO:0000256" key="1">
    <source>
        <dbReference type="SAM" id="MobiDB-lite"/>
    </source>
</evidence>
<name>A0A8D8TYS5_9HEMI</name>
<sequence>MSQDEDDGVGGYDTELTEDELEANRPRPVRERKKRGRKPGKGENVAKERVADIAEELARQEEEEERRDAEERRQAETAETEEDEDERVNVEERVKKNRRGRPGKAKVEPSSVETEDEAGLESQDEEMGEERKGEKRRRGRPAKVK</sequence>
<feature type="compositionally biased region" description="Acidic residues" evidence="1">
    <location>
        <begin position="113"/>
        <end position="128"/>
    </location>
</feature>
<feature type="compositionally biased region" description="Basic and acidic residues" evidence="1">
    <location>
        <begin position="40"/>
        <end position="76"/>
    </location>
</feature>
<feature type="compositionally biased region" description="Basic residues" evidence="1">
    <location>
        <begin position="134"/>
        <end position="145"/>
    </location>
</feature>
<proteinExistence type="predicted"/>
<dbReference type="EMBL" id="HBUF01328315">
    <property type="protein sequence ID" value="CAG6696369.1"/>
    <property type="molecule type" value="Transcribed_RNA"/>
</dbReference>
<evidence type="ECO:0000313" key="2">
    <source>
        <dbReference type="EMBL" id="CAG6696369.1"/>
    </source>
</evidence>
<dbReference type="AlphaFoldDB" id="A0A8D8TYS5"/>
<reference evidence="2" key="1">
    <citation type="submission" date="2021-05" db="EMBL/GenBank/DDBJ databases">
        <authorList>
            <person name="Alioto T."/>
            <person name="Alioto T."/>
            <person name="Gomez Garrido J."/>
        </authorList>
    </citation>
    <scope>NUCLEOTIDE SEQUENCE</scope>
</reference>
<organism evidence="2">
    <name type="scientific">Cacopsylla melanoneura</name>
    <dbReference type="NCBI Taxonomy" id="428564"/>
    <lineage>
        <taxon>Eukaryota</taxon>
        <taxon>Metazoa</taxon>
        <taxon>Ecdysozoa</taxon>
        <taxon>Arthropoda</taxon>
        <taxon>Hexapoda</taxon>
        <taxon>Insecta</taxon>
        <taxon>Pterygota</taxon>
        <taxon>Neoptera</taxon>
        <taxon>Paraneoptera</taxon>
        <taxon>Hemiptera</taxon>
        <taxon>Sternorrhyncha</taxon>
        <taxon>Psylloidea</taxon>
        <taxon>Psyllidae</taxon>
        <taxon>Psyllinae</taxon>
        <taxon>Cacopsylla</taxon>
    </lineage>
</organism>
<accession>A0A8D8TYS5</accession>
<dbReference type="GO" id="GO:0003677">
    <property type="term" value="F:DNA binding"/>
    <property type="evidence" value="ECO:0007669"/>
    <property type="project" value="InterPro"/>
</dbReference>
<feature type="compositionally biased region" description="Basic residues" evidence="1">
    <location>
        <begin position="30"/>
        <end position="39"/>
    </location>
</feature>